<dbReference type="GeneID" id="115012969"/>
<dbReference type="GO" id="GO:0106274">
    <property type="term" value="F:NAD+-protein-arginine ADP-ribosyltransferase activity"/>
    <property type="evidence" value="ECO:0007669"/>
    <property type="project" value="UniProtKB-EC"/>
</dbReference>
<dbReference type="PANTHER" id="PTHR10339:SF29">
    <property type="entry name" value="NAD(P)(+)--ARGININE ADP-RIBOSYLTRANSFERASE"/>
    <property type="match status" value="1"/>
</dbReference>
<feature type="chain" id="PRO_5027157995" description="NAD(P)(+)--arginine ADP-ribosyltransferase" evidence="7">
    <location>
        <begin position="24"/>
        <end position="277"/>
    </location>
</feature>
<keyword evidence="3 7" id="KW-0808">Transferase</keyword>
<dbReference type="EC" id="2.4.2.31" evidence="7"/>
<keyword evidence="8" id="KW-1185">Reference proteome</keyword>
<feature type="signal peptide" evidence="7">
    <location>
        <begin position="1"/>
        <end position="23"/>
    </location>
</feature>
<gene>
    <name evidence="9" type="primary">LOC115012969</name>
</gene>
<reference evidence="9" key="1">
    <citation type="submission" date="2025-08" db="UniProtKB">
        <authorList>
            <consortium name="RefSeq"/>
        </authorList>
    </citation>
    <scope>IDENTIFICATION</scope>
</reference>
<evidence type="ECO:0000256" key="3">
    <source>
        <dbReference type="ARBA" id="ARBA00022679"/>
    </source>
</evidence>
<dbReference type="OrthoDB" id="423533at2759"/>
<evidence type="ECO:0000256" key="7">
    <source>
        <dbReference type="RuleBase" id="RU361228"/>
    </source>
</evidence>
<dbReference type="PRINTS" id="PR00970">
    <property type="entry name" value="RIBTRNSFRASE"/>
</dbReference>
<dbReference type="GO" id="GO:0016779">
    <property type="term" value="F:nucleotidyltransferase activity"/>
    <property type="evidence" value="ECO:0007669"/>
    <property type="project" value="UniProtKB-KW"/>
</dbReference>
<comment type="catalytic activity">
    <reaction evidence="6 7">
        <text>L-arginyl-[protein] + NAD(+) = N(omega)-(ADP-D-ribosyl)-L-arginyl-[protein] + nicotinamide + H(+)</text>
        <dbReference type="Rhea" id="RHEA:19149"/>
        <dbReference type="Rhea" id="RHEA-COMP:10532"/>
        <dbReference type="Rhea" id="RHEA-COMP:15087"/>
        <dbReference type="ChEBI" id="CHEBI:15378"/>
        <dbReference type="ChEBI" id="CHEBI:17154"/>
        <dbReference type="ChEBI" id="CHEBI:29965"/>
        <dbReference type="ChEBI" id="CHEBI:57540"/>
        <dbReference type="ChEBI" id="CHEBI:142554"/>
        <dbReference type="EC" id="2.4.2.31"/>
    </reaction>
</comment>
<dbReference type="Proteomes" id="UP000504630">
    <property type="component" value="Chromosome 1"/>
</dbReference>
<evidence type="ECO:0000313" key="9">
    <source>
        <dbReference type="RefSeq" id="XP_029294727.1"/>
    </source>
</evidence>
<evidence type="ECO:0000313" key="8">
    <source>
        <dbReference type="Proteomes" id="UP000504630"/>
    </source>
</evidence>
<dbReference type="AlphaFoldDB" id="A0A6J2QBR6"/>
<dbReference type="FunFam" id="3.90.176.10:FF:000003">
    <property type="entry name" value="NAD(P)(+)--arginine ADP-ribosyltransferase"/>
    <property type="match status" value="1"/>
</dbReference>
<keyword evidence="2 7" id="KW-0328">Glycosyltransferase</keyword>
<evidence type="ECO:0000256" key="4">
    <source>
        <dbReference type="ARBA" id="ARBA00022695"/>
    </source>
</evidence>
<dbReference type="InParanoid" id="A0A6J2QBR6"/>
<evidence type="ECO:0000256" key="2">
    <source>
        <dbReference type="ARBA" id="ARBA00022676"/>
    </source>
</evidence>
<dbReference type="Gene3D" id="3.90.176.10">
    <property type="entry name" value="Toxin ADP-ribosyltransferase, Chain A, domain 1"/>
    <property type="match status" value="1"/>
</dbReference>
<keyword evidence="4" id="KW-0548">Nucleotidyltransferase</keyword>
<dbReference type="SUPFAM" id="SSF56399">
    <property type="entry name" value="ADP-ribosylation"/>
    <property type="match status" value="1"/>
</dbReference>
<comment type="similarity">
    <text evidence="1 7">Belongs to the Arg-specific ADP-ribosyltransferase family.</text>
</comment>
<organism evidence="8 9">
    <name type="scientific">Cottoperca gobio</name>
    <name type="common">Frogmouth</name>
    <name type="synonym">Aphritis gobio</name>
    <dbReference type="NCBI Taxonomy" id="56716"/>
    <lineage>
        <taxon>Eukaryota</taxon>
        <taxon>Metazoa</taxon>
        <taxon>Chordata</taxon>
        <taxon>Craniata</taxon>
        <taxon>Vertebrata</taxon>
        <taxon>Euteleostomi</taxon>
        <taxon>Actinopterygii</taxon>
        <taxon>Neopterygii</taxon>
        <taxon>Teleostei</taxon>
        <taxon>Neoteleostei</taxon>
        <taxon>Acanthomorphata</taxon>
        <taxon>Eupercaria</taxon>
        <taxon>Perciformes</taxon>
        <taxon>Notothenioidei</taxon>
        <taxon>Bovichtidae</taxon>
        <taxon>Cottoperca</taxon>
    </lineage>
</organism>
<protein>
    <recommendedName>
        <fullName evidence="7">NAD(P)(+)--arginine ADP-ribosyltransferase</fullName>
        <ecNumber evidence="7">2.4.2.31</ecNumber>
    </recommendedName>
    <alternativeName>
        <fullName evidence="7">Mono(ADP-ribosyl)transferase</fullName>
    </alternativeName>
</protein>
<dbReference type="InterPro" id="IPR000768">
    <property type="entry name" value="ART"/>
</dbReference>
<dbReference type="InterPro" id="IPR050999">
    <property type="entry name" value="ADP-ribosyltransferase_ARG"/>
</dbReference>
<evidence type="ECO:0000256" key="5">
    <source>
        <dbReference type="ARBA" id="ARBA00022857"/>
    </source>
</evidence>
<dbReference type="Pfam" id="PF01129">
    <property type="entry name" value="ART"/>
    <property type="match status" value="1"/>
</dbReference>
<keyword evidence="7" id="KW-0520">NAD</keyword>
<accession>A0A6J2QBR6</accession>
<dbReference type="KEGG" id="cgob:115012969"/>
<dbReference type="PROSITE" id="PS51996">
    <property type="entry name" value="TR_MART"/>
    <property type="match status" value="1"/>
</dbReference>
<proteinExistence type="inferred from homology"/>
<dbReference type="RefSeq" id="XP_029294727.1">
    <property type="nucleotide sequence ID" value="XM_029438867.1"/>
</dbReference>
<dbReference type="GO" id="GO:0003950">
    <property type="term" value="F:NAD+ poly-ADP-ribosyltransferase activity"/>
    <property type="evidence" value="ECO:0007669"/>
    <property type="project" value="TreeGrafter"/>
</dbReference>
<dbReference type="PANTHER" id="PTHR10339">
    <property type="entry name" value="ADP-RIBOSYLTRANSFERASE"/>
    <property type="match status" value="1"/>
</dbReference>
<sequence length="277" mass="31787">MNSNMLICAPVCLFLCLMLSVVSKKIVNLREAKQDPIRLSMVEDSVDDMYFGCDKTMTEMMKVYFDKENHEIFKTAWKKAGHCANKKQKGIDKGDEALTKDHLQAICVYTSENIKLYEMFNHAVRTNRSGYGTSFPFHFLHFWLTSAVQILNTDNTKCHNTYRRTNVKFRGNVNETIRFGFFASSSLKKTLTRFGKTCFKIKTCSGAFLKHYPDIGNKEEEVLIPPYEMFNITKKTKGPSVDGLGDCKDVYILESAGVHSNVNCQAAHRKKDLWFFN</sequence>
<evidence type="ECO:0000256" key="6">
    <source>
        <dbReference type="ARBA" id="ARBA00047597"/>
    </source>
</evidence>
<evidence type="ECO:0000256" key="1">
    <source>
        <dbReference type="ARBA" id="ARBA00009558"/>
    </source>
</evidence>
<name>A0A6J2QBR6_COTGO</name>
<keyword evidence="5 7" id="KW-0521">NADP</keyword>
<keyword evidence="7" id="KW-0732">Signal</keyword>